<dbReference type="PANTHER" id="PTHR33619">
    <property type="entry name" value="POLYSACCHARIDE EXPORT PROTEIN GFCE-RELATED"/>
    <property type="match status" value="1"/>
</dbReference>
<keyword evidence="15" id="KW-1133">Transmembrane helix</keyword>
<dbReference type="Pfam" id="PF22461">
    <property type="entry name" value="SLBB_2"/>
    <property type="match status" value="1"/>
</dbReference>
<keyword evidence="4" id="KW-1134">Transmembrane beta strand</keyword>
<dbReference type="STRING" id="262004.SAMN04489796_1011203"/>
<keyword evidence="3" id="KW-0813">Transport</keyword>
<keyword evidence="13" id="KW-0998">Cell outer membrane</keyword>
<dbReference type="AlphaFoldDB" id="A0A1G7Z1M2"/>
<evidence type="ECO:0000256" key="10">
    <source>
        <dbReference type="ARBA" id="ARBA00023114"/>
    </source>
</evidence>
<reference evidence="19" key="1">
    <citation type="submission" date="2016-10" db="EMBL/GenBank/DDBJ databases">
        <authorList>
            <person name="Varghese N."/>
            <person name="Submissions S."/>
        </authorList>
    </citation>
    <scope>NUCLEOTIDE SEQUENCE [LARGE SCALE GENOMIC DNA]</scope>
    <source>
        <strain evidence="19">DSM 15363</strain>
    </source>
</reference>
<evidence type="ECO:0000256" key="14">
    <source>
        <dbReference type="ARBA" id="ARBA00023288"/>
    </source>
</evidence>
<dbReference type="Gene3D" id="3.10.560.10">
    <property type="entry name" value="Outer membrane lipoprotein wza domain like"/>
    <property type="match status" value="1"/>
</dbReference>
<dbReference type="GO" id="GO:0015159">
    <property type="term" value="F:polysaccharide transmembrane transporter activity"/>
    <property type="evidence" value="ECO:0007669"/>
    <property type="project" value="InterPro"/>
</dbReference>
<proteinExistence type="inferred from homology"/>
<dbReference type="InterPro" id="IPR049712">
    <property type="entry name" value="Poly_export"/>
</dbReference>
<evidence type="ECO:0000256" key="7">
    <source>
        <dbReference type="ARBA" id="ARBA00022729"/>
    </source>
</evidence>
<comment type="similarity">
    <text evidence="2">Belongs to the BexD/CtrA/VexA family.</text>
</comment>
<comment type="subcellular location">
    <subcellularLocation>
        <location evidence="1">Cell outer membrane</location>
        <topology evidence="1">Multi-pass membrane protein</topology>
    </subcellularLocation>
</comment>
<keyword evidence="6 15" id="KW-0812">Transmembrane</keyword>
<dbReference type="EMBL" id="FNCZ01000001">
    <property type="protein sequence ID" value="SDH02671.1"/>
    <property type="molecule type" value="Genomic_DNA"/>
</dbReference>
<evidence type="ECO:0000256" key="2">
    <source>
        <dbReference type="ARBA" id="ARBA00009450"/>
    </source>
</evidence>
<dbReference type="Proteomes" id="UP000199492">
    <property type="component" value="Unassembled WGS sequence"/>
</dbReference>
<accession>A0A1G7Z1M2</accession>
<evidence type="ECO:0000256" key="11">
    <source>
        <dbReference type="ARBA" id="ARBA00023136"/>
    </source>
</evidence>
<feature type="domain" description="SLBB" evidence="17">
    <location>
        <begin position="137"/>
        <end position="216"/>
    </location>
</feature>
<dbReference type="PROSITE" id="PS51257">
    <property type="entry name" value="PROKAR_LIPOPROTEIN"/>
    <property type="match status" value="1"/>
</dbReference>
<evidence type="ECO:0000256" key="12">
    <source>
        <dbReference type="ARBA" id="ARBA00023139"/>
    </source>
</evidence>
<feature type="domain" description="Polysaccharide export protein N-terminal" evidence="16">
    <location>
        <begin position="40"/>
        <end position="133"/>
    </location>
</feature>
<keyword evidence="7" id="KW-0732">Signal</keyword>
<organism evidence="18 19">
    <name type="scientific">Winogradskyella thalassocola</name>
    <dbReference type="NCBI Taxonomy" id="262004"/>
    <lineage>
        <taxon>Bacteria</taxon>
        <taxon>Pseudomonadati</taxon>
        <taxon>Bacteroidota</taxon>
        <taxon>Flavobacteriia</taxon>
        <taxon>Flavobacteriales</taxon>
        <taxon>Flavobacteriaceae</taxon>
        <taxon>Winogradskyella</taxon>
    </lineage>
</organism>
<evidence type="ECO:0000256" key="5">
    <source>
        <dbReference type="ARBA" id="ARBA00022597"/>
    </source>
</evidence>
<dbReference type="GO" id="GO:0006811">
    <property type="term" value="P:monoatomic ion transport"/>
    <property type="evidence" value="ECO:0007669"/>
    <property type="project" value="UniProtKB-KW"/>
</dbReference>
<keyword evidence="14" id="KW-0449">Lipoprotein</keyword>
<dbReference type="PANTHER" id="PTHR33619:SF3">
    <property type="entry name" value="POLYSACCHARIDE EXPORT PROTEIN GFCE-RELATED"/>
    <property type="match status" value="1"/>
</dbReference>
<keyword evidence="19" id="KW-1185">Reference proteome</keyword>
<keyword evidence="12" id="KW-0564">Palmitate</keyword>
<evidence type="ECO:0000256" key="6">
    <source>
        <dbReference type="ARBA" id="ARBA00022692"/>
    </source>
</evidence>
<evidence type="ECO:0000256" key="1">
    <source>
        <dbReference type="ARBA" id="ARBA00004571"/>
    </source>
</evidence>
<dbReference type="GO" id="GO:0046930">
    <property type="term" value="C:pore complex"/>
    <property type="evidence" value="ECO:0007669"/>
    <property type="project" value="UniProtKB-KW"/>
</dbReference>
<keyword evidence="8" id="KW-0625">Polysaccharide transport</keyword>
<dbReference type="Pfam" id="PF02563">
    <property type="entry name" value="Poly_export"/>
    <property type="match status" value="1"/>
</dbReference>
<keyword evidence="9" id="KW-0406">Ion transport</keyword>
<evidence type="ECO:0000313" key="18">
    <source>
        <dbReference type="EMBL" id="SDH02671.1"/>
    </source>
</evidence>
<evidence type="ECO:0000256" key="4">
    <source>
        <dbReference type="ARBA" id="ARBA00022452"/>
    </source>
</evidence>
<evidence type="ECO:0000256" key="9">
    <source>
        <dbReference type="ARBA" id="ARBA00023065"/>
    </source>
</evidence>
<evidence type="ECO:0000259" key="17">
    <source>
        <dbReference type="Pfam" id="PF22461"/>
    </source>
</evidence>
<dbReference type="RefSeq" id="WP_092466641.1">
    <property type="nucleotide sequence ID" value="NZ_FNCZ01000001.1"/>
</dbReference>
<evidence type="ECO:0000256" key="8">
    <source>
        <dbReference type="ARBA" id="ARBA00023047"/>
    </source>
</evidence>
<keyword evidence="5" id="KW-0762">Sugar transport</keyword>
<evidence type="ECO:0000256" key="13">
    <source>
        <dbReference type="ARBA" id="ARBA00023237"/>
    </source>
</evidence>
<evidence type="ECO:0000256" key="15">
    <source>
        <dbReference type="SAM" id="Phobius"/>
    </source>
</evidence>
<gene>
    <name evidence="18" type="ORF">SAMN04489796_1011203</name>
</gene>
<dbReference type="GO" id="GO:0015288">
    <property type="term" value="F:porin activity"/>
    <property type="evidence" value="ECO:0007669"/>
    <property type="project" value="UniProtKB-KW"/>
</dbReference>
<keyword evidence="10" id="KW-0626">Porin</keyword>
<evidence type="ECO:0000259" key="16">
    <source>
        <dbReference type="Pfam" id="PF02563"/>
    </source>
</evidence>
<dbReference type="InterPro" id="IPR054765">
    <property type="entry name" value="SLBB_dom"/>
</dbReference>
<keyword evidence="11 15" id="KW-0472">Membrane</keyword>
<evidence type="ECO:0000313" key="19">
    <source>
        <dbReference type="Proteomes" id="UP000199492"/>
    </source>
</evidence>
<protein>
    <submittedName>
        <fullName evidence="18">Polysaccharide export outer membrane protein</fullName>
    </submittedName>
</protein>
<dbReference type="InterPro" id="IPR003715">
    <property type="entry name" value="Poly_export_N"/>
</dbReference>
<dbReference type="GO" id="GO:0009279">
    <property type="term" value="C:cell outer membrane"/>
    <property type="evidence" value="ECO:0007669"/>
    <property type="project" value="UniProtKB-SubCell"/>
</dbReference>
<sequence length="251" mass="27528">MSKYFYSLFCCVLISSCVSKKEILYLQDADQYANKEISYSNARIAPNDVLRINVSALIPASAVPYNKSTSLGGANVELLQLDGYLVTENLTVNFPILGVLSVANMTTQSFAEFLKKKLEDDGHLRNPTVDVRLINAKVTVLGQVNQPGTFNFTEQNITLLQALGYAGDLTINGKREDVIVMRDEQGVRQITHIDLTSADWLDGPYNFIKPNDIIIVNPNNPKVKSAGFIGNVGTVISVVSILLTTVVLITK</sequence>
<name>A0A1G7Z1M2_9FLAO</name>
<feature type="transmembrane region" description="Helical" evidence="15">
    <location>
        <begin position="228"/>
        <end position="249"/>
    </location>
</feature>
<evidence type="ECO:0000256" key="3">
    <source>
        <dbReference type="ARBA" id="ARBA00022448"/>
    </source>
</evidence>
<dbReference type="OrthoDB" id="1445882at2"/>